<comment type="caution">
    <text evidence="2">The sequence shown here is derived from an EMBL/GenBank/DDBJ whole genome shotgun (WGS) entry which is preliminary data.</text>
</comment>
<dbReference type="AlphaFoldDB" id="A0A830HSE4"/>
<protein>
    <submittedName>
        <fullName evidence="2">Uncharacterized protein</fullName>
    </submittedName>
</protein>
<dbReference type="Proteomes" id="UP000660262">
    <property type="component" value="Unassembled WGS sequence"/>
</dbReference>
<keyword evidence="1" id="KW-0812">Transmembrane</keyword>
<keyword evidence="1" id="KW-1133">Transmembrane helix</keyword>
<reference evidence="2" key="1">
    <citation type="submission" date="2020-10" db="EMBL/GenBank/DDBJ databases">
        <title>Unveiling of a novel bifunctional photoreceptor, Dualchrome1, isolated from a cosmopolitan green alga.</title>
        <authorList>
            <person name="Suzuki S."/>
            <person name="Kawachi M."/>
        </authorList>
    </citation>
    <scope>NUCLEOTIDE SEQUENCE</scope>
    <source>
        <strain evidence="2">NIES 2893</strain>
    </source>
</reference>
<evidence type="ECO:0000256" key="1">
    <source>
        <dbReference type="SAM" id="Phobius"/>
    </source>
</evidence>
<keyword evidence="3" id="KW-1185">Reference proteome</keyword>
<evidence type="ECO:0000313" key="3">
    <source>
        <dbReference type="Proteomes" id="UP000660262"/>
    </source>
</evidence>
<evidence type="ECO:0000313" key="2">
    <source>
        <dbReference type="EMBL" id="GHP10032.1"/>
    </source>
</evidence>
<organism evidence="2 3">
    <name type="scientific">Pycnococcus provasolii</name>
    <dbReference type="NCBI Taxonomy" id="41880"/>
    <lineage>
        <taxon>Eukaryota</taxon>
        <taxon>Viridiplantae</taxon>
        <taxon>Chlorophyta</taxon>
        <taxon>Pseudoscourfieldiophyceae</taxon>
        <taxon>Pseudoscourfieldiales</taxon>
        <taxon>Pycnococcaceae</taxon>
        <taxon>Pycnococcus</taxon>
    </lineage>
</organism>
<accession>A0A830HSE4</accession>
<sequence length="87" mass="9442">MGLGSPLSGDLKEINLNDPKRTVVFELDANNFEDADGNPISQGKYRDEGYVAGKDDAENTTSIFNKILPLTLAAVALGFVVWTLQQL</sequence>
<name>A0A830HSE4_9CHLO</name>
<proteinExistence type="predicted"/>
<feature type="transmembrane region" description="Helical" evidence="1">
    <location>
        <begin position="67"/>
        <end position="84"/>
    </location>
</feature>
<dbReference type="OrthoDB" id="497018at2759"/>
<keyword evidence="1" id="KW-0472">Membrane</keyword>
<gene>
    <name evidence="2" type="ORF">PPROV_000876500</name>
</gene>
<dbReference type="EMBL" id="BNJQ01000027">
    <property type="protein sequence ID" value="GHP10032.1"/>
    <property type="molecule type" value="Genomic_DNA"/>
</dbReference>